<dbReference type="InterPro" id="IPR036890">
    <property type="entry name" value="HATPase_C_sf"/>
</dbReference>
<gene>
    <name evidence="2" type="ORF">GGC33_14125</name>
</gene>
<dbReference type="Gene3D" id="3.30.565.10">
    <property type="entry name" value="Histidine kinase-like ATPase, C-terminal domain"/>
    <property type="match status" value="1"/>
</dbReference>
<comment type="caution">
    <text evidence="2">The sequence shown here is derived from an EMBL/GenBank/DDBJ whole genome shotgun (WGS) entry which is preliminary data.</text>
</comment>
<protein>
    <submittedName>
        <fullName evidence="2">ATP-binding protein</fullName>
    </submittedName>
</protein>
<dbReference type="GO" id="GO:0005524">
    <property type="term" value="F:ATP binding"/>
    <property type="evidence" value="ECO:0007669"/>
    <property type="project" value="UniProtKB-KW"/>
</dbReference>
<dbReference type="AlphaFoldDB" id="A0A844H1J5"/>
<feature type="region of interest" description="Disordered" evidence="1">
    <location>
        <begin position="424"/>
        <end position="471"/>
    </location>
</feature>
<dbReference type="EMBL" id="WMIA01000021">
    <property type="protein sequence ID" value="MTF40056.1"/>
    <property type="molecule type" value="Genomic_DNA"/>
</dbReference>
<evidence type="ECO:0000313" key="3">
    <source>
        <dbReference type="Proteomes" id="UP000437131"/>
    </source>
</evidence>
<dbReference type="Pfam" id="PF13589">
    <property type="entry name" value="HATPase_c_3"/>
    <property type="match status" value="1"/>
</dbReference>
<reference evidence="2 3" key="1">
    <citation type="submission" date="2019-11" db="EMBL/GenBank/DDBJ databases">
        <title>Isolation of a new High Light Tolerant Cyanobacteria.</title>
        <authorList>
            <person name="Dobson Z."/>
            <person name="Vaughn N."/>
            <person name="Vaughn M."/>
            <person name="Fromme P."/>
            <person name="Mazor Y."/>
        </authorList>
    </citation>
    <scope>NUCLEOTIDE SEQUENCE [LARGE SCALE GENOMIC DNA]</scope>
    <source>
        <strain evidence="2 3">0216</strain>
    </source>
</reference>
<keyword evidence="2" id="KW-0547">Nucleotide-binding</keyword>
<name>A0A844H1J5_9CHRO</name>
<accession>A0A844H1J5</accession>
<organism evidence="2 3">
    <name type="scientific">Cyanobacterium aponinum 0216</name>
    <dbReference type="NCBI Taxonomy" id="2676140"/>
    <lineage>
        <taxon>Bacteria</taxon>
        <taxon>Bacillati</taxon>
        <taxon>Cyanobacteriota</taxon>
        <taxon>Cyanophyceae</taxon>
        <taxon>Oscillatoriophycideae</taxon>
        <taxon>Chroococcales</taxon>
        <taxon>Geminocystaceae</taxon>
        <taxon>Cyanobacterium</taxon>
    </lineage>
</organism>
<feature type="compositionally biased region" description="Basic and acidic residues" evidence="1">
    <location>
        <begin position="448"/>
        <end position="471"/>
    </location>
</feature>
<sequence length="608" mass="68826">MNNNPHDIVPAHLAVQAMRDNGYKNAAYAIAELMDNAIQAGASQVELLCGQRMKQLTSRKSSHIEQIAVLDNGCGMDAMVLRLALQFGNGTHLEKDQHTGIGRFGMGLPSSSVSQCKRVDVWSWQNGVENALYTYLDLDEIKTRQLNEVPQPIPKSVPHTWLKVGQSFGYSGTLVVWSKIDRCMWRTGKTIIDHSELLIGRMYRKFLDNDKVTIRMYAFDLDSYEQILERYALPNDPLYLMSKTSCPPPFDNQPMFQLWQGDNNEETTFIINFEGKDHEVKVRFAYAKEEARKTENGKQPGALPHGKHAAKNVGISVVRAGRELELDQTLVNTYDPTERWWGVEVDFPPALDDIFGVTNNKQSARNFGEVLALDIESLLENGKTVAQLKEELKEDQDPKLPLIDLAEKINSQLTVIRGLIKTQTRGDRTSSSQRHQSYKPQKTATFITKERQSNGYKGESDKDEQLPKKDRKQAIQETLIEEGITPTQAELLAATTVDDGLKYTFVEASLDTPAFFSVKPKGGAIIVTLNTRHPAYKNLVEVLEENIEDADIDTLRTRLTNSLDALKLLLMAWARYEDEQPEGIRKNNVQEARVDWGRLARRFLENEE</sequence>
<dbReference type="Proteomes" id="UP000437131">
    <property type="component" value="Unassembled WGS sequence"/>
</dbReference>
<dbReference type="SUPFAM" id="SSF55874">
    <property type="entry name" value="ATPase domain of HSP90 chaperone/DNA topoisomerase II/histidine kinase"/>
    <property type="match status" value="1"/>
</dbReference>
<evidence type="ECO:0000256" key="1">
    <source>
        <dbReference type="SAM" id="MobiDB-lite"/>
    </source>
</evidence>
<keyword evidence="2" id="KW-0067">ATP-binding</keyword>
<feature type="compositionally biased region" description="Polar residues" evidence="1">
    <location>
        <begin position="429"/>
        <end position="446"/>
    </location>
</feature>
<evidence type="ECO:0000313" key="2">
    <source>
        <dbReference type="EMBL" id="MTF40056.1"/>
    </source>
</evidence>
<proteinExistence type="predicted"/>
<dbReference type="RefSeq" id="WP_155084387.1">
    <property type="nucleotide sequence ID" value="NZ_WMIA01000021.1"/>
</dbReference>